<name>A0A437GX18_9SPHN</name>
<protein>
    <recommendedName>
        <fullName evidence="4">DNA-directed RNA polymerase</fullName>
    </recommendedName>
</protein>
<sequence>MSLQGRARTPEAQMLVADLMSSRVLPSILKAEGTLTSASAKKCGDALGAIMADVINATRQQRASSRSVRNGSFSSPCPVGRLAFRRVMNALIAEGLIDHRKGHRVKEGPFGTERDVPSLFQATPALLELADGHELLRAKQTSSDFTHGKRDLSDGAQVVVARKKIEKDQAGQRPPPQDLDWDPSDPLACKIAARMERMNAFLLEPGRVEGLSFGGLRRIFSNANLPGFQWQWGGRLNTLPGWDAYESWKGGAQTRRQIIELEGEPVMEADISAAFLTILYGLLGEPFDNHRPPYDIGDGISTERAKAWCTIALGSFKLSAGGRPFSRVKKAFIERHPILQSLETCGLTNADLQYHESEIILSAVEVMRDSHGVAALPVHDCIVVPRSMADVGRQVLEQAFYDHLQDVVGCPHPFLPLVTLK</sequence>
<comment type="caution">
    <text evidence="2">The sequence shown here is derived from an EMBL/GenBank/DDBJ whole genome shotgun (WGS) entry which is preliminary data.</text>
</comment>
<evidence type="ECO:0000313" key="2">
    <source>
        <dbReference type="EMBL" id="RVQ66945.1"/>
    </source>
</evidence>
<dbReference type="EMBL" id="RXOL01000003">
    <property type="protein sequence ID" value="RVQ66945.1"/>
    <property type="molecule type" value="Genomic_DNA"/>
</dbReference>
<gene>
    <name evidence="2" type="ORF">EKN06_08325</name>
</gene>
<dbReference type="Proteomes" id="UP000283003">
    <property type="component" value="Unassembled WGS sequence"/>
</dbReference>
<evidence type="ECO:0008006" key="4">
    <source>
        <dbReference type="Google" id="ProtNLM"/>
    </source>
</evidence>
<proteinExistence type="predicted"/>
<keyword evidence="3" id="KW-1185">Reference proteome</keyword>
<dbReference type="AlphaFoldDB" id="A0A437GX18"/>
<evidence type="ECO:0000256" key="1">
    <source>
        <dbReference type="SAM" id="MobiDB-lite"/>
    </source>
</evidence>
<organism evidence="2 3">
    <name type="scientific">Croceicoccus ponticola</name>
    <dbReference type="NCBI Taxonomy" id="2217664"/>
    <lineage>
        <taxon>Bacteria</taxon>
        <taxon>Pseudomonadati</taxon>
        <taxon>Pseudomonadota</taxon>
        <taxon>Alphaproteobacteria</taxon>
        <taxon>Sphingomonadales</taxon>
        <taxon>Erythrobacteraceae</taxon>
        <taxon>Croceicoccus</taxon>
    </lineage>
</organism>
<feature type="region of interest" description="Disordered" evidence="1">
    <location>
        <begin position="164"/>
        <end position="184"/>
    </location>
</feature>
<reference evidence="2 3" key="1">
    <citation type="submission" date="2018-12" db="EMBL/GenBank/DDBJ databases">
        <title>Croceicoccus ponticola sp. nov., a lipolytic bacterium isolated from seawater.</title>
        <authorList>
            <person name="Yoon J.-H."/>
        </authorList>
    </citation>
    <scope>NUCLEOTIDE SEQUENCE [LARGE SCALE GENOMIC DNA]</scope>
    <source>
        <strain evidence="2 3">GM-16</strain>
    </source>
</reference>
<evidence type="ECO:0000313" key="3">
    <source>
        <dbReference type="Proteomes" id="UP000283003"/>
    </source>
</evidence>
<accession>A0A437GX18</accession>